<protein>
    <submittedName>
        <fullName evidence="2">Uncharacterized protein</fullName>
    </submittedName>
</protein>
<keyword evidence="3" id="KW-1185">Reference proteome</keyword>
<name>A0A2J6QTM5_HYAVF</name>
<gene>
    <name evidence="2" type="ORF">L207DRAFT_642354</name>
</gene>
<evidence type="ECO:0000313" key="3">
    <source>
        <dbReference type="Proteomes" id="UP000235786"/>
    </source>
</evidence>
<dbReference type="Proteomes" id="UP000235786">
    <property type="component" value="Unassembled WGS sequence"/>
</dbReference>
<dbReference type="EMBL" id="KZ613973">
    <property type="protein sequence ID" value="PMD29601.1"/>
    <property type="molecule type" value="Genomic_DNA"/>
</dbReference>
<feature type="compositionally biased region" description="Basic and acidic residues" evidence="1">
    <location>
        <begin position="138"/>
        <end position="158"/>
    </location>
</feature>
<feature type="region of interest" description="Disordered" evidence="1">
    <location>
        <begin position="125"/>
        <end position="159"/>
    </location>
</feature>
<feature type="region of interest" description="Disordered" evidence="1">
    <location>
        <begin position="208"/>
        <end position="227"/>
    </location>
</feature>
<accession>A0A2J6QTM5</accession>
<evidence type="ECO:0000256" key="1">
    <source>
        <dbReference type="SAM" id="MobiDB-lite"/>
    </source>
</evidence>
<feature type="compositionally biased region" description="Basic residues" evidence="1">
    <location>
        <begin position="128"/>
        <end position="137"/>
    </location>
</feature>
<reference evidence="2 3" key="1">
    <citation type="submission" date="2016-04" db="EMBL/GenBank/DDBJ databases">
        <title>A degradative enzymes factory behind the ericoid mycorrhizal symbiosis.</title>
        <authorList>
            <consortium name="DOE Joint Genome Institute"/>
            <person name="Martino E."/>
            <person name="Morin E."/>
            <person name="Grelet G."/>
            <person name="Kuo A."/>
            <person name="Kohler A."/>
            <person name="Daghino S."/>
            <person name="Barry K."/>
            <person name="Choi C."/>
            <person name="Cichocki N."/>
            <person name="Clum A."/>
            <person name="Copeland A."/>
            <person name="Hainaut M."/>
            <person name="Haridas S."/>
            <person name="Labutti K."/>
            <person name="Lindquist E."/>
            <person name="Lipzen A."/>
            <person name="Khouja H.-R."/>
            <person name="Murat C."/>
            <person name="Ohm R."/>
            <person name="Olson A."/>
            <person name="Spatafora J."/>
            <person name="Veneault-Fourrey C."/>
            <person name="Henrissat B."/>
            <person name="Grigoriev I."/>
            <person name="Martin F."/>
            <person name="Perotto S."/>
        </authorList>
    </citation>
    <scope>NUCLEOTIDE SEQUENCE [LARGE SCALE GENOMIC DNA]</scope>
    <source>
        <strain evidence="2 3">F</strain>
    </source>
</reference>
<evidence type="ECO:0000313" key="2">
    <source>
        <dbReference type="EMBL" id="PMD29601.1"/>
    </source>
</evidence>
<sequence length="227" mass="25521">MGDVPSLLMTRDRPPGIDFVQIRIYPLQPPSPLPITGNGNPFVLLAIEYRLRTFKDHSSQPSRSGDRRSSSDVQQKFCLLSKSHQLCRPTARRINFETVGIISRTSDRPQPHKMAMQEIPVQDMPMQKRSRFGRCRCRRDPGSGDADTERSPDAKRGPDAACLRSTWFSFAMRGTNQDNAAFKLHSDVLRVVYHVQLSPLTVKTPLSNPRECSTGPTSTIMSSPWLA</sequence>
<dbReference type="AlphaFoldDB" id="A0A2J6QTM5"/>
<organism evidence="2 3">
    <name type="scientific">Hyaloscypha variabilis (strain UAMH 11265 / GT02V1 / F)</name>
    <name type="common">Meliniomyces variabilis</name>
    <dbReference type="NCBI Taxonomy" id="1149755"/>
    <lineage>
        <taxon>Eukaryota</taxon>
        <taxon>Fungi</taxon>
        <taxon>Dikarya</taxon>
        <taxon>Ascomycota</taxon>
        <taxon>Pezizomycotina</taxon>
        <taxon>Leotiomycetes</taxon>
        <taxon>Helotiales</taxon>
        <taxon>Hyaloscyphaceae</taxon>
        <taxon>Hyaloscypha</taxon>
        <taxon>Hyaloscypha variabilis</taxon>
    </lineage>
</organism>
<proteinExistence type="predicted"/>